<name>A0ACD3AA90_9AGAR</name>
<evidence type="ECO:0000313" key="2">
    <source>
        <dbReference type="Proteomes" id="UP000308600"/>
    </source>
</evidence>
<reference evidence="1 2" key="1">
    <citation type="journal article" date="2019" name="Nat. Ecol. Evol.">
        <title>Megaphylogeny resolves global patterns of mushroom evolution.</title>
        <authorList>
            <person name="Varga T."/>
            <person name="Krizsan K."/>
            <person name="Foldi C."/>
            <person name="Dima B."/>
            <person name="Sanchez-Garcia M."/>
            <person name="Sanchez-Ramirez S."/>
            <person name="Szollosi G.J."/>
            <person name="Szarkandi J.G."/>
            <person name="Papp V."/>
            <person name="Albert L."/>
            <person name="Andreopoulos W."/>
            <person name="Angelini C."/>
            <person name="Antonin V."/>
            <person name="Barry K.W."/>
            <person name="Bougher N.L."/>
            <person name="Buchanan P."/>
            <person name="Buyck B."/>
            <person name="Bense V."/>
            <person name="Catcheside P."/>
            <person name="Chovatia M."/>
            <person name="Cooper J."/>
            <person name="Damon W."/>
            <person name="Desjardin D."/>
            <person name="Finy P."/>
            <person name="Geml J."/>
            <person name="Haridas S."/>
            <person name="Hughes K."/>
            <person name="Justo A."/>
            <person name="Karasinski D."/>
            <person name="Kautmanova I."/>
            <person name="Kiss B."/>
            <person name="Kocsube S."/>
            <person name="Kotiranta H."/>
            <person name="LaButti K.M."/>
            <person name="Lechner B.E."/>
            <person name="Liimatainen K."/>
            <person name="Lipzen A."/>
            <person name="Lukacs Z."/>
            <person name="Mihaltcheva S."/>
            <person name="Morgado L.N."/>
            <person name="Niskanen T."/>
            <person name="Noordeloos M.E."/>
            <person name="Ohm R.A."/>
            <person name="Ortiz-Santana B."/>
            <person name="Ovrebo C."/>
            <person name="Racz N."/>
            <person name="Riley R."/>
            <person name="Savchenko A."/>
            <person name="Shiryaev A."/>
            <person name="Soop K."/>
            <person name="Spirin V."/>
            <person name="Szebenyi C."/>
            <person name="Tomsovsky M."/>
            <person name="Tulloss R.E."/>
            <person name="Uehling J."/>
            <person name="Grigoriev I.V."/>
            <person name="Vagvolgyi C."/>
            <person name="Papp T."/>
            <person name="Martin F.M."/>
            <person name="Miettinen O."/>
            <person name="Hibbett D.S."/>
            <person name="Nagy L.G."/>
        </authorList>
    </citation>
    <scope>NUCLEOTIDE SEQUENCE [LARGE SCALE GENOMIC DNA]</scope>
    <source>
        <strain evidence="1 2">NL-1719</strain>
    </source>
</reference>
<accession>A0ACD3AA90</accession>
<dbReference type="EMBL" id="ML208561">
    <property type="protein sequence ID" value="TFK62783.1"/>
    <property type="molecule type" value="Genomic_DNA"/>
</dbReference>
<organism evidence="1 2">
    <name type="scientific">Pluteus cervinus</name>
    <dbReference type="NCBI Taxonomy" id="181527"/>
    <lineage>
        <taxon>Eukaryota</taxon>
        <taxon>Fungi</taxon>
        <taxon>Dikarya</taxon>
        <taxon>Basidiomycota</taxon>
        <taxon>Agaricomycotina</taxon>
        <taxon>Agaricomycetes</taxon>
        <taxon>Agaricomycetidae</taxon>
        <taxon>Agaricales</taxon>
        <taxon>Pluteineae</taxon>
        <taxon>Pluteaceae</taxon>
        <taxon>Pluteus</taxon>
    </lineage>
</organism>
<gene>
    <name evidence="1" type="ORF">BDN72DRAFT_375866</name>
</gene>
<sequence>MANWFRMFWNAETIRISWCSSMLHGPFFIPHVAYCCPSVRCVIINDVSYSCPNLRVTSGSPLLSPTGGDPTRPRLDEDLYPLIFDKLPTYSLLILLQSSRKFQQIVLPIFLRRYEGPISTGTLRIILTATELPYTRDALSGLLLLVIPYSVKNLYIKFEHSDKQDFSRFVHVQRLTRFISRLDECQNVTIEFWRRSGYPTISRTMLKSQRWASYLINLLDTLAARGCQKINVSGGSYSAYLAEHPSGRQKLVHWVRPASLQDFLKSPIPVRYHAKKFKPRQTRLLDSHQGPGIGVLPASPGQRTDLTKLIIDSETVLGYYTAPLLSQMLQKYPITHLELHIDQLLAQQSPLLDLVGCVPGLQTFHLRGWIHLSEVDKFLNQVRHLEHFVLAPFPPILYVSPSDGNHYLHGLTWLHAPIPYFIPYISSPNAYFKLPKLKNLMITEHVTAITRLSANQQFRMICDWANAHPTGMSMHLEIEFLDWQFWTYSWDGFVDEFNGTGNNVVLPNVFKTIEFRNIRLHSTSSAEVNGSSERLDHLRGRVIARLLRLFVGFSYLKIWTAGWRPPPHELQLLARTLYSHFPDLLTVEVDGGIYNVD</sequence>
<evidence type="ECO:0000313" key="1">
    <source>
        <dbReference type="EMBL" id="TFK62783.1"/>
    </source>
</evidence>
<keyword evidence="2" id="KW-1185">Reference proteome</keyword>
<protein>
    <submittedName>
        <fullName evidence="1">Uncharacterized protein</fullName>
    </submittedName>
</protein>
<dbReference type="Proteomes" id="UP000308600">
    <property type="component" value="Unassembled WGS sequence"/>
</dbReference>
<proteinExistence type="predicted"/>